<evidence type="ECO:0000256" key="8">
    <source>
        <dbReference type="SAM" id="Phobius"/>
    </source>
</evidence>
<dbReference type="PANTHER" id="PTHR42643:SF39">
    <property type="entry name" value="IONOTROPIC RECEPTOR 56A-RELATED"/>
    <property type="match status" value="1"/>
</dbReference>
<dbReference type="InParanoid" id="A0A7R8UTW5"/>
<evidence type="ECO:0008006" key="12">
    <source>
        <dbReference type="Google" id="ProtNLM"/>
    </source>
</evidence>
<reference evidence="10 11" key="1">
    <citation type="submission" date="2020-11" db="EMBL/GenBank/DDBJ databases">
        <authorList>
            <person name="Wallbank WR R."/>
            <person name="Pardo Diaz C."/>
            <person name="Kozak K."/>
            <person name="Martin S."/>
            <person name="Jiggins C."/>
            <person name="Moest M."/>
            <person name="Warren A I."/>
            <person name="Generalovic N T."/>
            <person name="Byers J.R.P. K."/>
            <person name="Montejo-Kovacevich G."/>
            <person name="Yen C E."/>
        </authorList>
    </citation>
    <scope>NUCLEOTIDE SEQUENCE [LARGE SCALE GENOMIC DNA]</scope>
</reference>
<evidence type="ECO:0000256" key="2">
    <source>
        <dbReference type="ARBA" id="ARBA00022475"/>
    </source>
</evidence>
<evidence type="ECO:0000256" key="6">
    <source>
        <dbReference type="ARBA" id="ARBA00023170"/>
    </source>
</evidence>
<keyword evidence="7" id="KW-0325">Glycoprotein</keyword>
<evidence type="ECO:0000256" key="3">
    <source>
        <dbReference type="ARBA" id="ARBA00022692"/>
    </source>
</evidence>
<keyword evidence="4 8" id="KW-1133">Transmembrane helix</keyword>
<gene>
    <name evidence="10" type="ORF">HERILL_LOCUS9702</name>
</gene>
<keyword evidence="11" id="KW-1185">Reference proteome</keyword>
<protein>
    <recommendedName>
        <fullName evidence="12">Ionotropic receptor</fullName>
    </recommendedName>
</protein>
<evidence type="ECO:0000313" key="11">
    <source>
        <dbReference type="Proteomes" id="UP000594454"/>
    </source>
</evidence>
<name>A0A7R8UTW5_HERIL</name>
<accession>A0A7R8UTW5</accession>
<keyword evidence="3 8" id="KW-0812">Transmembrane</keyword>
<organism evidence="10 11">
    <name type="scientific">Hermetia illucens</name>
    <name type="common">Black soldier fly</name>
    <dbReference type="NCBI Taxonomy" id="343691"/>
    <lineage>
        <taxon>Eukaryota</taxon>
        <taxon>Metazoa</taxon>
        <taxon>Ecdysozoa</taxon>
        <taxon>Arthropoda</taxon>
        <taxon>Hexapoda</taxon>
        <taxon>Insecta</taxon>
        <taxon>Pterygota</taxon>
        <taxon>Neoptera</taxon>
        <taxon>Endopterygota</taxon>
        <taxon>Diptera</taxon>
        <taxon>Brachycera</taxon>
        <taxon>Stratiomyomorpha</taxon>
        <taxon>Stratiomyidae</taxon>
        <taxon>Hermetiinae</taxon>
        <taxon>Hermetia</taxon>
    </lineage>
</organism>
<feature type="transmembrane region" description="Helical" evidence="8">
    <location>
        <begin position="306"/>
        <end position="326"/>
    </location>
</feature>
<dbReference type="AlphaFoldDB" id="A0A7R8UTW5"/>
<dbReference type="InterPro" id="IPR052192">
    <property type="entry name" value="Insect_Ionotropic_Sensory_Rcpt"/>
</dbReference>
<dbReference type="Proteomes" id="UP000594454">
    <property type="component" value="Chromosome 4"/>
</dbReference>
<comment type="subcellular location">
    <subcellularLocation>
        <location evidence="1">Cell membrane</location>
        <topology evidence="1">Multi-pass membrane protein</topology>
    </subcellularLocation>
</comment>
<keyword evidence="2" id="KW-1003">Cell membrane</keyword>
<dbReference type="EMBL" id="LR899012">
    <property type="protein sequence ID" value="CAD7086966.1"/>
    <property type="molecule type" value="Genomic_DNA"/>
</dbReference>
<dbReference type="OrthoDB" id="7852744at2759"/>
<feature type="transmembrane region" description="Helical" evidence="8">
    <location>
        <begin position="361"/>
        <end position="380"/>
    </location>
</feature>
<evidence type="ECO:0000313" key="10">
    <source>
        <dbReference type="EMBL" id="CAD7086966.1"/>
    </source>
</evidence>
<evidence type="ECO:0000256" key="1">
    <source>
        <dbReference type="ARBA" id="ARBA00004651"/>
    </source>
</evidence>
<evidence type="ECO:0000256" key="4">
    <source>
        <dbReference type="ARBA" id="ARBA00022989"/>
    </source>
</evidence>
<keyword evidence="5 8" id="KW-0472">Membrane</keyword>
<evidence type="ECO:0000256" key="5">
    <source>
        <dbReference type="ARBA" id="ARBA00023136"/>
    </source>
</evidence>
<evidence type="ECO:0000256" key="7">
    <source>
        <dbReference type="ARBA" id="ARBA00023180"/>
    </source>
</evidence>
<feature type="signal peptide" evidence="9">
    <location>
        <begin position="1"/>
        <end position="18"/>
    </location>
</feature>
<keyword evidence="9" id="KW-0732">Signal</keyword>
<dbReference type="PANTHER" id="PTHR42643">
    <property type="entry name" value="IONOTROPIC RECEPTOR 20A-RELATED"/>
    <property type="match status" value="1"/>
</dbReference>
<feature type="chain" id="PRO_5030698840" description="Ionotropic receptor" evidence="9">
    <location>
        <begin position="19"/>
        <end position="580"/>
    </location>
</feature>
<sequence length="580" mass="67264">MNIPRLIVQALLITSLGAIETFGLELKEIVEELTRIYDFRTIIYFTTDIRGNEAEEILLGMESPVESIPKLVWDQKIQNVKTKSIFNTNVLSIVFVSESNRGNILEVFKTALQDNLLAKVIFYFLPEMIPNITLRNFSDWLWQERILYSLMVVDNHVFTFNPFPEVSVEEVTSIESLESVFATKLVNLHRTAVRVVRSIEISRDIEYVDRNGNIQFGGYFMKTILAFIEKHNGTFVEHSAKKDMTDVGEMLDNREIDFSSVMVMEVVQDAKLSYPLSTITPCVLIPYQMELPRVFYLVLPFQKSGWILFGAGVIFFFFVMAVTDLLHGRNSASICQEVAFRVWRILTLQIHFRDHLRTNKLIKFINLLATVQFMLLLSLYQSGLSSFYTKSISAKQIDTAEDLVRTSYKILSPGLQLDFLRQVEFLPKSVLQRFVEDDSLVSSNLKQMDPKFGYLPPSEYKDFLEELEERPSTKIFHMTKMCTPSMLLSVVNQKDSPFKDIFNDIIFRLRDTGLMLKWQRDVVYELKQVDFLRMELASEGVLRPLKVDELYFVWVIYVIGIALSVVVFCVQKLMQRRHSK</sequence>
<evidence type="ECO:0000256" key="9">
    <source>
        <dbReference type="SAM" id="SignalP"/>
    </source>
</evidence>
<feature type="transmembrane region" description="Helical" evidence="8">
    <location>
        <begin position="551"/>
        <end position="570"/>
    </location>
</feature>
<proteinExistence type="predicted"/>
<dbReference type="GO" id="GO:0005886">
    <property type="term" value="C:plasma membrane"/>
    <property type="evidence" value="ECO:0007669"/>
    <property type="project" value="UniProtKB-SubCell"/>
</dbReference>
<keyword evidence="6" id="KW-0675">Receptor</keyword>